<dbReference type="InterPro" id="IPR002347">
    <property type="entry name" value="SDR_fam"/>
</dbReference>
<gene>
    <name evidence="4" type="ORF">T310_4995</name>
</gene>
<accession>A0A0F4YS93</accession>
<dbReference type="SUPFAM" id="SSF51735">
    <property type="entry name" value="NAD(P)-binding Rossmann-fold domains"/>
    <property type="match status" value="1"/>
</dbReference>
<dbReference type="InterPro" id="IPR036291">
    <property type="entry name" value="NAD(P)-bd_dom_sf"/>
</dbReference>
<dbReference type="STRING" id="1408163.A0A0F4YS93"/>
<dbReference type="PRINTS" id="PR00081">
    <property type="entry name" value="GDHRDH"/>
</dbReference>
<dbReference type="OrthoDB" id="2962696at2759"/>
<comment type="similarity">
    <text evidence="1">Belongs to the short-chain dehydrogenases/reductases (SDR) family.</text>
</comment>
<name>A0A0F4YS93_RASE3</name>
<dbReference type="RefSeq" id="XP_013327587.1">
    <property type="nucleotide sequence ID" value="XM_013472133.1"/>
</dbReference>
<dbReference type="GO" id="GO:0004316">
    <property type="term" value="F:3-oxoacyl-[acyl-carrier-protein] reductase (NADPH) activity"/>
    <property type="evidence" value="ECO:0007669"/>
    <property type="project" value="UniProtKB-EC"/>
</dbReference>
<dbReference type="Proteomes" id="UP000053958">
    <property type="component" value="Unassembled WGS sequence"/>
</dbReference>
<dbReference type="Gene3D" id="3.40.50.720">
    <property type="entry name" value="NAD(P)-binding Rossmann-like Domain"/>
    <property type="match status" value="1"/>
</dbReference>
<evidence type="ECO:0000256" key="1">
    <source>
        <dbReference type="ARBA" id="ARBA00006484"/>
    </source>
</evidence>
<keyword evidence="5" id="KW-1185">Reference proteome</keyword>
<proteinExistence type="inferred from homology"/>
<evidence type="ECO:0000256" key="3">
    <source>
        <dbReference type="ARBA" id="ARBA00023002"/>
    </source>
</evidence>
<dbReference type="PANTHER" id="PTHR43618:SF18">
    <property type="entry name" value="SHORT CHAIN DEHYDROGENASE_REDUCTASE FAMILY (AFU_ORTHOLOGUE AFUA_5G12480)"/>
    <property type="match status" value="1"/>
</dbReference>
<evidence type="ECO:0000313" key="5">
    <source>
        <dbReference type="Proteomes" id="UP000053958"/>
    </source>
</evidence>
<dbReference type="AlphaFoldDB" id="A0A0F4YS93"/>
<dbReference type="GeneID" id="25317342"/>
<dbReference type="EMBL" id="LASV01000214">
    <property type="protein sequence ID" value="KKA20975.1"/>
    <property type="molecule type" value="Genomic_DNA"/>
</dbReference>
<protein>
    <submittedName>
        <fullName evidence="4">3-oxoacyl-[acyl-carrier-protein] reductase</fullName>
        <ecNumber evidence="4">1.1.1.100</ecNumber>
    </submittedName>
</protein>
<dbReference type="InterPro" id="IPR052178">
    <property type="entry name" value="Sec_Metab_Biosynth_SDR"/>
</dbReference>
<keyword evidence="2" id="KW-0521">NADP</keyword>
<evidence type="ECO:0000256" key="2">
    <source>
        <dbReference type="ARBA" id="ARBA00022857"/>
    </source>
</evidence>
<organism evidence="4 5">
    <name type="scientific">Rasamsonia emersonii (strain ATCC 16479 / CBS 393.64 / IMI 116815)</name>
    <dbReference type="NCBI Taxonomy" id="1408163"/>
    <lineage>
        <taxon>Eukaryota</taxon>
        <taxon>Fungi</taxon>
        <taxon>Dikarya</taxon>
        <taxon>Ascomycota</taxon>
        <taxon>Pezizomycotina</taxon>
        <taxon>Eurotiomycetes</taxon>
        <taxon>Eurotiomycetidae</taxon>
        <taxon>Eurotiales</taxon>
        <taxon>Trichocomaceae</taxon>
        <taxon>Rasamsonia</taxon>
    </lineage>
</organism>
<comment type="caution">
    <text evidence="4">The sequence shown here is derived from an EMBL/GenBank/DDBJ whole genome shotgun (WGS) entry which is preliminary data.</text>
</comment>
<keyword evidence="3 4" id="KW-0560">Oxidoreductase</keyword>
<dbReference type="CDD" id="cd05233">
    <property type="entry name" value="SDR_c"/>
    <property type="match status" value="1"/>
</dbReference>
<dbReference type="Pfam" id="PF00106">
    <property type="entry name" value="adh_short"/>
    <property type="match status" value="1"/>
</dbReference>
<sequence length="303" mass="31825">MAHLEASKLFSVQGLVAVVTGGGSGLGRTMALALDANGAVKVFIIGRREQNLKETASLAVNGTIVPVVGDIGSRESLQKAYDFIASQTEHIDLLVANSGVLGPRSNPPGKDSPPKLPLAELREHLWQTPMEDFTNVQHVNITGTFYTAVAFLPLLDAANKKRPAPVPGVLSPPRPQIIVTSSIAGFLRAVPTGFAYNFSKAGVNSLIKSLSTVLAGYDIRVNGIAPGIYHSEMSDGLFQSQGIPDKGITDGTVPRDTIPLTRAGSEEDIAGVLLWMAGTAGGYLNGNIVVTDGGRLGQRPSTY</sequence>
<reference evidence="4 5" key="1">
    <citation type="submission" date="2015-04" db="EMBL/GenBank/DDBJ databases">
        <authorList>
            <person name="Heijne W.H."/>
            <person name="Fedorova N.D."/>
            <person name="Nierman W.C."/>
            <person name="Vollebregt A.W."/>
            <person name="Zhao Z."/>
            <person name="Wu L."/>
            <person name="Kumar M."/>
            <person name="Stam H."/>
            <person name="van den Berg M.A."/>
            <person name="Pel H.J."/>
        </authorList>
    </citation>
    <scope>NUCLEOTIDE SEQUENCE [LARGE SCALE GENOMIC DNA]</scope>
    <source>
        <strain evidence="4 5">CBS 393.64</strain>
    </source>
</reference>
<evidence type="ECO:0000313" key="4">
    <source>
        <dbReference type="EMBL" id="KKA20975.1"/>
    </source>
</evidence>
<dbReference type="EC" id="1.1.1.100" evidence="4"/>
<dbReference type="PANTHER" id="PTHR43618">
    <property type="entry name" value="7-ALPHA-HYDROXYSTEROID DEHYDROGENASE"/>
    <property type="match status" value="1"/>
</dbReference>